<evidence type="ECO:0000313" key="2">
    <source>
        <dbReference type="Proteomes" id="UP000366819"/>
    </source>
</evidence>
<evidence type="ECO:0000313" key="1">
    <source>
        <dbReference type="EMBL" id="VVE48607.1"/>
    </source>
</evidence>
<dbReference type="RefSeq" id="WP_150577942.1">
    <property type="nucleotide sequence ID" value="NZ_CABPSN010000009.1"/>
</dbReference>
<name>A0A5E4YJ97_9BURK</name>
<proteinExistence type="predicted"/>
<gene>
    <name evidence="1" type="ORF">PAQ31011_04567</name>
</gene>
<dbReference type="EMBL" id="CABPSN010000009">
    <property type="protein sequence ID" value="VVE48607.1"/>
    <property type="molecule type" value="Genomic_DNA"/>
</dbReference>
<protein>
    <submittedName>
        <fullName evidence="1">Uncharacterized protein</fullName>
    </submittedName>
</protein>
<reference evidence="1 2" key="1">
    <citation type="submission" date="2019-08" db="EMBL/GenBank/DDBJ databases">
        <authorList>
            <person name="Peeters C."/>
        </authorList>
    </citation>
    <scope>NUCLEOTIDE SEQUENCE [LARGE SCALE GENOMIC DNA]</scope>
    <source>
        <strain evidence="1 2">LMG 31011</strain>
    </source>
</reference>
<organism evidence="1 2">
    <name type="scientific">Pandoraea aquatica</name>
    <dbReference type="NCBI Taxonomy" id="2508290"/>
    <lineage>
        <taxon>Bacteria</taxon>
        <taxon>Pseudomonadati</taxon>
        <taxon>Pseudomonadota</taxon>
        <taxon>Betaproteobacteria</taxon>
        <taxon>Burkholderiales</taxon>
        <taxon>Burkholderiaceae</taxon>
        <taxon>Pandoraea</taxon>
    </lineage>
</organism>
<dbReference type="AlphaFoldDB" id="A0A5E4YJ97"/>
<dbReference type="Proteomes" id="UP000366819">
    <property type="component" value="Unassembled WGS sequence"/>
</dbReference>
<keyword evidence="2" id="KW-1185">Reference proteome</keyword>
<dbReference type="OrthoDB" id="8481891at2"/>
<sequence>MPLPDDLRDYTNLTHANAWRRHTGKPKNGPDEPAYVSSLLLGETFRGLRATIRSYATPGTLTQVRGIFTHQTPKVKLATGGQSVEMGDLMFVHRHFSPHLRQATFGRALLLQAKRTLTPKTGSLASKTQPIQFRLYRDWPLFEGVTRIPQAPIGATAWDFHLSGVTPASPPQAGSAYMTIFPEQAYTIAAAVPQWMAPLQAGVARSRLKSKGYPQDCTWAVGASPAHGTHPRAGVSCPTDFGTALTDFLSGKIGRPFVPGAMTATDHWSYFVNQMLLESGRANGNYRYTATNQNVTSAPRGRNIGFMAWENVLEHSIANDQEAWREGLGDGGSPPFEFSRSVLAIMDRLARDRRAEGGPPDETPETVFVPSGGHVPLLLVTTIGNDCEPFNVGERG</sequence>
<accession>A0A5E4YJ97</accession>